<dbReference type="Proteomes" id="UP000178129">
    <property type="component" value="Unassembled WGS sequence"/>
</dbReference>
<protein>
    <recommendedName>
        <fullName evidence="1">Reverse transcriptase Ty1/copia-type domain-containing protein</fullName>
    </recommendedName>
</protein>
<comment type="caution">
    <text evidence="2">The sequence shown here is derived from an EMBL/GenBank/DDBJ whole genome shotgun (WGS) entry which is preliminary data.</text>
</comment>
<sequence length="194" mass="22391">MGKVLNQVLRPCTDKVQGVYANAGKTDQGTGYKSNNPDIALAIQNNERLIQEQKEAYSVYKNVINLACQAFISSKSDEEIRLSPDPERILIKKDPEVVIYEPKSYKEAINSPYKDYWLKAINKEIASLENHNTWKVVDSNTKTIKLLKTRWVYKIKELESEYYEFKARFVAKGFEQLYGINYLDTYASVVKQMA</sequence>
<dbReference type="AlphaFoldDB" id="A0A1E1K1R3"/>
<evidence type="ECO:0000313" key="3">
    <source>
        <dbReference type="Proteomes" id="UP000178129"/>
    </source>
</evidence>
<reference evidence="3" key="1">
    <citation type="submission" date="2016-03" db="EMBL/GenBank/DDBJ databases">
        <authorList>
            <person name="Ploux O."/>
        </authorList>
    </citation>
    <scope>NUCLEOTIDE SEQUENCE [LARGE SCALE GENOMIC DNA]</scope>
    <source>
        <strain evidence="3">UK7</strain>
    </source>
</reference>
<keyword evidence="3" id="KW-1185">Reference proteome</keyword>
<evidence type="ECO:0000313" key="2">
    <source>
        <dbReference type="EMBL" id="CZS91993.1"/>
    </source>
</evidence>
<dbReference type="Pfam" id="PF07727">
    <property type="entry name" value="RVT_2"/>
    <property type="match status" value="1"/>
</dbReference>
<organism evidence="2 3">
    <name type="scientific">Rhynchosporium graminicola</name>
    <dbReference type="NCBI Taxonomy" id="2792576"/>
    <lineage>
        <taxon>Eukaryota</taxon>
        <taxon>Fungi</taxon>
        <taxon>Dikarya</taxon>
        <taxon>Ascomycota</taxon>
        <taxon>Pezizomycotina</taxon>
        <taxon>Leotiomycetes</taxon>
        <taxon>Helotiales</taxon>
        <taxon>Ploettnerulaceae</taxon>
        <taxon>Rhynchosporium</taxon>
    </lineage>
</organism>
<dbReference type="STRING" id="914237.A0A1E1K1R3"/>
<dbReference type="InParanoid" id="A0A1E1K1R3"/>
<dbReference type="EMBL" id="FJUW01000005">
    <property type="protein sequence ID" value="CZS91993.1"/>
    <property type="molecule type" value="Genomic_DNA"/>
</dbReference>
<proteinExistence type="predicted"/>
<dbReference type="InterPro" id="IPR013103">
    <property type="entry name" value="RVT_2"/>
</dbReference>
<feature type="domain" description="Reverse transcriptase Ty1/copia-type" evidence="1">
    <location>
        <begin position="132"/>
        <end position="191"/>
    </location>
</feature>
<name>A0A1E1K1R3_9HELO</name>
<accession>A0A1E1K1R3</accession>
<evidence type="ECO:0000259" key="1">
    <source>
        <dbReference type="Pfam" id="PF07727"/>
    </source>
</evidence>
<gene>
    <name evidence="2" type="ORF">RCO7_03767</name>
</gene>